<dbReference type="GO" id="GO:0008289">
    <property type="term" value="F:lipid binding"/>
    <property type="evidence" value="ECO:0007669"/>
    <property type="project" value="TreeGrafter"/>
</dbReference>
<dbReference type="Gene3D" id="1.20.1270.60">
    <property type="entry name" value="Arfaptin homology (AH) domain/BAR domain"/>
    <property type="match status" value="2"/>
</dbReference>
<evidence type="ECO:0000313" key="4">
    <source>
        <dbReference type="Proteomes" id="UP000703661"/>
    </source>
</evidence>
<dbReference type="InterPro" id="IPR046982">
    <property type="entry name" value="BIN3/RVS161-like"/>
</dbReference>
<gene>
    <name evidence="3" type="ORF">BGZ80_006629</name>
</gene>
<dbReference type="PROSITE" id="PS51021">
    <property type="entry name" value="BAR"/>
    <property type="match status" value="1"/>
</dbReference>
<dbReference type="AlphaFoldDB" id="A0A9P6T1S2"/>
<dbReference type="GO" id="GO:0015629">
    <property type="term" value="C:actin cytoskeleton"/>
    <property type="evidence" value="ECO:0007669"/>
    <property type="project" value="TreeGrafter"/>
</dbReference>
<dbReference type="InterPro" id="IPR004148">
    <property type="entry name" value="BAR_dom"/>
</dbReference>
<keyword evidence="4" id="KW-1185">Reference proteome</keyword>
<protein>
    <recommendedName>
        <fullName evidence="2">BAR domain-containing protein</fullName>
    </recommendedName>
</protein>
<proteinExistence type="predicted"/>
<dbReference type="GO" id="GO:0097320">
    <property type="term" value="P:plasma membrane tubulation"/>
    <property type="evidence" value="ECO:0007669"/>
    <property type="project" value="TreeGrafter"/>
</dbReference>
<evidence type="ECO:0000256" key="1">
    <source>
        <dbReference type="SAM" id="MobiDB-lite"/>
    </source>
</evidence>
<sequence length="288" mass="32409">MVQTKDAEFIELNKKFTTCEKVTASLLTEVCKYRDNITTMLNSQAEFGIILAEIYDPSLGMPPGEVTPRRTQTAPESMQAVNDFQAVMRETRDILLPEIDKLEFQVVQPLTDMQTNMKLIRKTITKRDHKLIDYDRYRISLQKLRDKKEKTLSDERQIYKAGGSASPDPSALSASPAPSSPKPWQASAVPGAAPAAKPWQTGAGVKPWQTGGAGAGLNSLLKEELPGFFYYKTHLMEPIFHIFYYLQLRIYRIMLDRMGPISGSGYFDLSMDVQQGYEARKQDTLATV</sequence>
<dbReference type="EMBL" id="JAAAID010000328">
    <property type="protein sequence ID" value="KAG0018871.1"/>
    <property type="molecule type" value="Genomic_DNA"/>
</dbReference>
<dbReference type="Pfam" id="PF03114">
    <property type="entry name" value="BAR"/>
    <property type="match status" value="1"/>
</dbReference>
<comment type="caution">
    <text evidence="3">The sequence shown here is derived from an EMBL/GenBank/DDBJ whole genome shotgun (WGS) entry which is preliminary data.</text>
</comment>
<dbReference type="GO" id="GO:0051666">
    <property type="term" value="P:actin cortical patch localization"/>
    <property type="evidence" value="ECO:0007669"/>
    <property type="project" value="InterPro"/>
</dbReference>
<dbReference type="SMART" id="SM00721">
    <property type="entry name" value="BAR"/>
    <property type="match status" value="1"/>
</dbReference>
<dbReference type="PANTHER" id="PTHR47174:SF1">
    <property type="entry name" value="REDUCED VIABILITY UPON STARVATION PROTEIN 167"/>
    <property type="match status" value="1"/>
</dbReference>
<feature type="non-terminal residue" evidence="3">
    <location>
        <position position="288"/>
    </location>
</feature>
<dbReference type="PANTHER" id="PTHR47174">
    <property type="entry name" value="BRIDGING INTEGRATOR 3"/>
    <property type="match status" value="1"/>
</dbReference>
<dbReference type="GO" id="GO:0031097">
    <property type="term" value="C:medial cortex"/>
    <property type="evidence" value="ECO:0007669"/>
    <property type="project" value="TreeGrafter"/>
</dbReference>
<dbReference type="GO" id="GO:0006897">
    <property type="term" value="P:endocytosis"/>
    <property type="evidence" value="ECO:0007669"/>
    <property type="project" value="InterPro"/>
</dbReference>
<feature type="domain" description="BAR" evidence="2">
    <location>
        <begin position="1"/>
        <end position="286"/>
    </location>
</feature>
<feature type="compositionally biased region" description="Low complexity" evidence="1">
    <location>
        <begin position="164"/>
        <end position="198"/>
    </location>
</feature>
<dbReference type="SUPFAM" id="SSF103657">
    <property type="entry name" value="BAR/IMD domain-like"/>
    <property type="match status" value="2"/>
</dbReference>
<evidence type="ECO:0000313" key="3">
    <source>
        <dbReference type="EMBL" id="KAG0018871.1"/>
    </source>
</evidence>
<evidence type="ECO:0000259" key="2">
    <source>
        <dbReference type="PROSITE" id="PS51021"/>
    </source>
</evidence>
<accession>A0A9P6T1S2</accession>
<dbReference type="GO" id="GO:1990528">
    <property type="term" value="C:Rvs161p-Rvs167p complex"/>
    <property type="evidence" value="ECO:0007669"/>
    <property type="project" value="TreeGrafter"/>
</dbReference>
<feature type="region of interest" description="Disordered" evidence="1">
    <location>
        <begin position="159"/>
        <end position="200"/>
    </location>
</feature>
<organism evidence="3 4">
    <name type="scientific">Entomortierella chlamydospora</name>
    <dbReference type="NCBI Taxonomy" id="101097"/>
    <lineage>
        <taxon>Eukaryota</taxon>
        <taxon>Fungi</taxon>
        <taxon>Fungi incertae sedis</taxon>
        <taxon>Mucoromycota</taxon>
        <taxon>Mortierellomycotina</taxon>
        <taxon>Mortierellomycetes</taxon>
        <taxon>Mortierellales</taxon>
        <taxon>Mortierellaceae</taxon>
        <taxon>Entomortierella</taxon>
    </lineage>
</organism>
<name>A0A9P6T1S2_9FUNG</name>
<dbReference type="Proteomes" id="UP000703661">
    <property type="component" value="Unassembled WGS sequence"/>
</dbReference>
<reference evidence="3" key="1">
    <citation type="journal article" date="2020" name="Fungal Divers.">
        <title>Resolving the Mortierellaceae phylogeny through synthesis of multi-gene phylogenetics and phylogenomics.</title>
        <authorList>
            <person name="Vandepol N."/>
            <person name="Liber J."/>
            <person name="Desiro A."/>
            <person name="Na H."/>
            <person name="Kennedy M."/>
            <person name="Barry K."/>
            <person name="Grigoriev I.V."/>
            <person name="Miller A.N."/>
            <person name="O'Donnell K."/>
            <person name="Stajich J.E."/>
            <person name="Bonito G."/>
        </authorList>
    </citation>
    <scope>NUCLEOTIDE SEQUENCE</scope>
    <source>
        <strain evidence="3">NRRL 2769</strain>
    </source>
</reference>
<dbReference type="GO" id="GO:0043332">
    <property type="term" value="C:mating projection tip"/>
    <property type="evidence" value="ECO:0007669"/>
    <property type="project" value="TreeGrafter"/>
</dbReference>
<dbReference type="InterPro" id="IPR027267">
    <property type="entry name" value="AH/BAR_dom_sf"/>
</dbReference>